<keyword evidence="6" id="KW-0732">Signal</keyword>
<dbReference type="eggNOG" id="COG3909">
    <property type="taxonomic scope" value="Bacteria"/>
</dbReference>
<keyword evidence="8" id="KW-1185">Reference proteome</keyword>
<name>A0A0A0E977_9RHOB</name>
<comment type="caution">
    <text evidence="7">The sequence shown here is derived from an EMBL/GenBank/DDBJ whole genome shotgun (WGS) entry which is preliminary data.</text>
</comment>
<evidence type="ECO:0000313" key="7">
    <source>
        <dbReference type="EMBL" id="KGM46740.1"/>
    </source>
</evidence>
<dbReference type="InterPro" id="IPR010980">
    <property type="entry name" value="Cyt_c/b562"/>
</dbReference>
<reference evidence="7 8" key="1">
    <citation type="journal article" date="2015" name="Antonie Van Leeuwenhoek">
        <title>Pseudooceanicola atlanticus gen. nov. sp. nov., isolated from surface seawater of the Atlantic Ocean and reclassification of Oceanicola batsensis, Oceanicola marinus, Oceanicola nitratireducens, Oceanicola nanhaiensis, Oceanicola antarcticus and Oceanicola flagellatus, as Pseudooceanicola batsensis comb. nov., Pseudooceanicola marinus comb. nov., Pseudooceanicola nitratireducens comb. nov., Pseudooceanicola nanhaiensis comb. nov., Pseudooceanicola antarcticus comb. nov., and Pseudooceanicola flagellatus comb. nov.</title>
        <authorList>
            <person name="Lai Q."/>
            <person name="Li G."/>
            <person name="Liu X."/>
            <person name="Du Y."/>
            <person name="Sun F."/>
            <person name="Shao Z."/>
        </authorList>
    </citation>
    <scope>NUCLEOTIDE SEQUENCE [LARGE SCALE GENOMIC DNA]</scope>
    <source>
        <strain evidence="7 8">22II-s11g</strain>
    </source>
</reference>
<keyword evidence="5" id="KW-0408">Iron</keyword>
<dbReference type="GO" id="GO:0009055">
    <property type="term" value="F:electron transfer activity"/>
    <property type="evidence" value="ECO:0007669"/>
    <property type="project" value="InterPro"/>
</dbReference>
<protein>
    <submittedName>
        <fullName evidence="7">Cytochrome C</fullName>
    </submittedName>
</protein>
<proteinExistence type="predicted"/>
<keyword evidence="3" id="KW-0479">Metal-binding</keyword>
<dbReference type="InterPro" id="IPR012127">
    <property type="entry name" value="Cyt_c_prime"/>
</dbReference>
<evidence type="ECO:0000256" key="1">
    <source>
        <dbReference type="ARBA" id="ARBA00022448"/>
    </source>
</evidence>
<keyword evidence="2" id="KW-0349">Heme</keyword>
<feature type="chain" id="PRO_5001962019" evidence="6">
    <location>
        <begin position="22"/>
        <end position="197"/>
    </location>
</feature>
<dbReference type="Pfam" id="PF01322">
    <property type="entry name" value="Cytochrom_C_2"/>
    <property type="match status" value="1"/>
</dbReference>
<dbReference type="GO" id="GO:0005506">
    <property type="term" value="F:iron ion binding"/>
    <property type="evidence" value="ECO:0007669"/>
    <property type="project" value="InterPro"/>
</dbReference>
<dbReference type="RefSeq" id="WP_007803403.1">
    <property type="nucleotide sequence ID" value="NZ_AQQX01000023.1"/>
</dbReference>
<accession>A0A0A0E977</accession>
<evidence type="ECO:0000256" key="3">
    <source>
        <dbReference type="ARBA" id="ARBA00022723"/>
    </source>
</evidence>
<dbReference type="SUPFAM" id="SSF47175">
    <property type="entry name" value="Cytochromes"/>
    <property type="match status" value="1"/>
</dbReference>
<keyword evidence="4" id="KW-0249">Electron transport</keyword>
<evidence type="ECO:0000256" key="6">
    <source>
        <dbReference type="SAM" id="SignalP"/>
    </source>
</evidence>
<evidence type="ECO:0000256" key="2">
    <source>
        <dbReference type="ARBA" id="ARBA00022617"/>
    </source>
</evidence>
<dbReference type="GO" id="GO:0020037">
    <property type="term" value="F:heme binding"/>
    <property type="evidence" value="ECO:0007669"/>
    <property type="project" value="InterPro"/>
</dbReference>
<gene>
    <name evidence="7" type="ORF">ATO9_22240</name>
</gene>
<dbReference type="GeneID" id="92506369"/>
<dbReference type="Proteomes" id="UP000030004">
    <property type="component" value="Unassembled WGS sequence"/>
</dbReference>
<dbReference type="OrthoDB" id="8115790at2"/>
<keyword evidence="1" id="KW-0813">Transport</keyword>
<feature type="signal peptide" evidence="6">
    <location>
        <begin position="1"/>
        <end position="21"/>
    </location>
</feature>
<organism evidence="7 8">
    <name type="scientific">Pseudooceanicola atlanticus</name>
    <dbReference type="NCBI Taxonomy" id="1461694"/>
    <lineage>
        <taxon>Bacteria</taxon>
        <taxon>Pseudomonadati</taxon>
        <taxon>Pseudomonadota</taxon>
        <taxon>Alphaproteobacteria</taxon>
        <taxon>Rhodobacterales</taxon>
        <taxon>Paracoccaceae</taxon>
        <taxon>Pseudooceanicola</taxon>
    </lineage>
</organism>
<dbReference type="Gene3D" id="1.20.120.10">
    <property type="entry name" value="Cytochrome c/b562"/>
    <property type="match status" value="1"/>
</dbReference>
<evidence type="ECO:0000313" key="8">
    <source>
        <dbReference type="Proteomes" id="UP000030004"/>
    </source>
</evidence>
<evidence type="ECO:0000256" key="5">
    <source>
        <dbReference type="ARBA" id="ARBA00023004"/>
    </source>
</evidence>
<evidence type="ECO:0000256" key="4">
    <source>
        <dbReference type="ARBA" id="ARBA00022982"/>
    </source>
</evidence>
<dbReference type="PIRSF" id="PIRSF000027">
    <property type="entry name" value="Cytc_c_prime"/>
    <property type="match status" value="1"/>
</dbReference>
<dbReference type="EMBL" id="AQQX01000023">
    <property type="protein sequence ID" value="KGM46740.1"/>
    <property type="molecule type" value="Genomic_DNA"/>
</dbReference>
<dbReference type="STRING" id="1461694.ATO9_22240"/>
<dbReference type="InterPro" id="IPR002321">
    <property type="entry name" value="Cyt_c_II"/>
</dbReference>
<sequence>MKKTTIVAAVLIAGTAVTAFAHSGATGIVKERMDAMLAMGKAVKTVAPMMRGETAYDAETVRDAARLFQQHAGESMTKLFPEGTGGMPSEAKDEVWTDWERFAALASQLEEYSEGLERAADNGLGGMSGNTSMDGASMMGGGSMMGGDTTMMGGSTMMGRGDMMDAAAIAEMPADAAFAMTTQVCSACHERFRAEED</sequence>
<dbReference type="GO" id="GO:0022900">
    <property type="term" value="P:electron transport chain"/>
    <property type="evidence" value="ECO:0007669"/>
    <property type="project" value="InterPro"/>
</dbReference>
<dbReference type="AlphaFoldDB" id="A0A0A0E977"/>
<dbReference type="GO" id="GO:0042597">
    <property type="term" value="C:periplasmic space"/>
    <property type="evidence" value="ECO:0007669"/>
    <property type="project" value="InterPro"/>
</dbReference>
<dbReference type="PROSITE" id="PS51009">
    <property type="entry name" value="CYTCII"/>
    <property type="match status" value="1"/>
</dbReference>